<organism evidence="1 2">
    <name type="scientific">Ancylostoma ceylanicum</name>
    <dbReference type="NCBI Taxonomy" id="53326"/>
    <lineage>
        <taxon>Eukaryota</taxon>
        <taxon>Metazoa</taxon>
        <taxon>Ecdysozoa</taxon>
        <taxon>Nematoda</taxon>
        <taxon>Chromadorea</taxon>
        <taxon>Rhabditida</taxon>
        <taxon>Rhabditina</taxon>
        <taxon>Rhabditomorpha</taxon>
        <taxon>Strongyloidea</taxon>
        <taxon>Ancylostomatidae</taxon>
        <taxon>Ancylostomatinae</taxon>
        <taxon>Ancylostoma</taxon>
    </lineage>
</organism>
<dbReference type="EMBL" id="JARK01000555">
    <property type="protein sequence ID" value="EYC35940.1"/>
    <property type="molecule type" value="Genomic_DNA"/>
</dbReference>
<dbReference type="OrthoDB" id="8062484at2759"/>
<evidence type="ECO:0000313" key="1">
    <source>
        <dbReference type="EMBL" id="EYC35940.1"/>
    </source>
</evidence>
<reference evidence="2" key="1">
    <citation type="journal article" date="2015" name="Nat. Genet.">
        <title>The genome and transcriptome of the zoonotic hookworm Ancylostoma ceylanicum identify infection-specific gene families.</title>
        <authorList>
            <person name="Schwarz E.M."/>
            <person name="Hu Y."/>
            <person name="Antoshechkin I."/>
            <person name="Miller M.M."/>
            <person name="Sternberg P.W."/>
            <person name="Aroian R.V."/>
        </authorList>
    </citation>
    <scope>NUCLEOTIDE SEQUENCE</scope>
    <source>
        <strain evidence="2">HY135</strain>
    </source>
</reference>
<dbReference type="AlphaFoldDB" id="A0A016W8J6"/>
<dbReference type="GO" id="GO:0061343">
    <property type="term" value="P:cell adhesion involved in heart morphogenesis"/>
    <property type="evidence" value="ECO:0007669"/>
    <property type="project" value="TreeGrafter"/>
</dbReference>
<keyword evidence="2" id="KW-1185">Reference proteome</keyword>
<dbReference type="GO" id="GO:0031012">
    <property type="term" value="C:extracellular matrix"/>
    <property type="evidence" value="ECO:0007669"/>
    <property type="project" value="TreeGrafter"/>
</dbReference>
<sequence length="338" mass="37967">MSSVSRSFLEFCKDAGLTQVVYEATVGDNVWDLVLSSDPKIIRDLRVGSPIDSSDHSPLDYEAANFEAIAAYLCSVEWYGSFGNAPTVDGKYEFFIPVLNHCIHIFVPIVELPPIKSYLPPHLKGSVSPQIHRPRICANPRLVYEAPPPFSNENTSAINEISGGVWQDVHLPCRGTLSTWRSSFAETPDHMLAFIKSLAPFIVRLLEHLFNLSFMKAEVPSRWKILYVTPIPKKSLHTSPENYRPIRITLIFARLIPKKSILFDKKIPFYDAALKKVTGDPKGVDSGQCQMGAHHEGFFNAEFAFLRKKAKYNGCGVMESVHTPLVPSKFSFFYQVSN</sequence>
<name>A0A016W8J6_9BILA</name>
<gene>
    <name evidence="1" type="primary">Acey_s0955.g3203</name>
    <name evidence="1" type="ORF">Y032_0955g3203</name>
</gene>
<proteinExistence type="predicted"/>
<dbReference type="PANTHER" id="PTHR33395:SF21">
    <property type="entry name" value="PERICARDIN"/>
    <property type="match status" value="1"/>
</dbReference>
<dbReference type="GO" id="GO:0007508">
    <property type="term" value="P:larval heart development"/>
    <property type="evidence" value="ECO:0007669"/>
    <property type="project" value="TreeGrafter"/>
</dbReference>
<accession>A0A016W8J6</accession>
<protein>
    <submittedName>
        <fullName evidence="1">Uncharacterized protein</fullName>
    </submittedName>
</protein>
<evidence type="ECO:0000313" key="2">
    <source>
        <dbReference type="Proteomes" id="UP000024635"/>
    </source>
</evidence>
<comment type="caution">
    <text evidence="1">The sequence shown here is derived from an EMBL/GenBank/DDBJ whole genome shotgun (WGS) entry which is preliminary data.</text>
</comment>
<dbReference type="PANTHER" id="PTHR33395">
    <property type="entry name" value="TRANSCRIPTASE, PUTATIVE-RELATED-RELATED"/>
    <property type="match status" value="1"/>
</dbReference>
<dbReference type="Proteomes" id="UP000024635">
    <property type="component" value="Unassembled WGS sequence"/>
</dbReference>